<dbReference type="Pfam" id="PF00854">
    <property type="entry name" value="PTR2"/>
    <property type="match status" value="1"/>
</dbReference>
<feature type="transmembrane region" description="Helical" evidence="8">
    <location>
        <begin position="481"/>
        <end position="502"/>
    </location>
</feature>
<accession>A0A177ADA0</accession>
<evidence type="ECO:0008006" key="10">
    <source>
        <dbReference type="Google" id="ProtNLM"/>
    </source>
</evidence>
<feature type="transmembrane region" description="Helical" evidence="8">
    <location>
        <begin position="176"/>
        <end position="194"/>
    </location>
</feature>
<feature type="transmembrane region" description="Helical" evidence="8">
    <location>
        <begin position="523"/>
        <end position="542"/>
    </location>
</feature>
<feature type="transmembrane region" description="Helical" evidence="8">
    <location>
        <begin position="398"/>
        <end position="418"/>
    </location>
</feature>
<dbReference type="Proteomes" id="UP000077154">
    <property type="component" value="Unassembled WGS sequence"/>
</dbReference>
<dbReference type="eggNOG" id="KOG1237">
    <property type="taxonomic scope" value="Eukaryota"/>
</dbReference>
<evidence type="ECO:0000256" key="7">
    <source>
        <dbReference type="RuleBase" id="RU003755"/>
    </source>
</evidence>
<dbReference type="RefSeq" id="XP_024325350.1">
    <property type="nucleotide sequence ID" value="XM_024466487.1"/>
</dbReference>
<dbReference type="PROSITE" id="PS01023">
    <property type="entry name" value="PTR2_2"/>
    <property type="match status" value="1"/>
</dbReference>
<dbReference type="GO" id="GO:0005886">
    <property type="term" value="C:plasma membrane"/>
    <property type="evidence" value="ECO:0007669"/>
    <property type="project" value="UniProtKB-ARBA"/>
</dbReference>
<keyword evidence="4 7" id="KW-0812">Transmembrane</keyword>
<keyword evidence="3 7" id="KW-0813">Transport</keyword>
<name>A0A177ADA0_9PEZI</name>
<dbReference type="Gene3D" id="1.20.1250.20">
    <property type="entry name" value="MFS general substrate transporter like domains"/>
    <property type="match status" value="1"/>
</dbReference>
<feature type="transmembrane region" description="Helical" evidence="8">
    <location>
        <begin position="548"/>
        <end position="569"/>
    </location>
</feature>
<comment type="similarity">
    <text evidence="2 7">Belongs to the major facilitator superfamily. Proton-dependent oligopeptide transporter (POT/PTR) (TC 2.A.17) family.</text>
</comment>
<dbReference type="InterPro" id="IPR036259">
    <property type="entry name" value="MFS_trans_sf"/>
</dbReference>
<dbReference type="PANTHER" id="PTHR11654">
    <property type="entry name" value="OLIGOPEPTIDE TRANSPORTER-RELATED"/>
    <property type="match status" value="1"/>
</dbReference>
<sequence>MAAMETKDSLGVTHGTKKAAEAISNADKASNASFDVDKPFPTEEEFATLPRVPGRIPWTAWTVAAVEFAERFSYYGTTAVFVNFIQKDLPRGSTTGAGFLVKPGSGALGMGQRASTGLTTFNNFWSYITPLFGAYVADQYFGRYLTIQYAICFALVGHVILIISAIPPVIVHPNAAIALFSVGLVIMGLGTGGFKSNISPLIAEQYKDEKAYVRINKKGAKEIVDPATTTARIYLYFYLLINIGSFSGSLAMVYSEHYVGFWLSYLLPTIVFCLCPAILFYFKADYNLSPPTGSVMAKAYKLIRLACKGKWSWNPSTTKKNFSDPDFWNKVKPSNIPLTTRPAWMTFDDGWVDEVRRGLLACKVFLCYPLYWLAYNQMTGNLVSQANTMNLGKVPNDIVSNLNPIFIIIVIPLMDFIVYPGLRKMGINFTPIKKITAGFMLASLAMVSACVTQYYIYKMSPCGNQVNALSKSGRKDCNASFTVWIQVFPYGLIGLSEVMASITKLEYAYTKAPKNMRSSIQAFALFTNAVSSALGQALTALSEDPLLVWNYGSVAVIAALGGVGFWMTFRNADKDEDMLNNLKQSLFEGRGDGDEENVVINAVDRVGEKGEEKWVDVKGREKTTL</sequence>
<evidence type="ECO:0000256" key="2">
    <source>
        <dbReference type="ARBA" id="ARBA00005982"/>
    </source>
</evidence>
<feature type="transmembrane region" description="Helical" evidence="8">
    <location>
        <begin position="260"/>
        <end position="282"/>
    </location>
</feature>
<feature type="transmembrane region" description="Helical" evidence="8">
    <location>
        <begin position="439"/>
        <end position="457"/>
    </location>
</feature>
<dbReference type="VEuPathDB" id="FungiDB:GMDG_00204"/>
<reference evidence="9" key="1">
    <citation type="submission" date="2016-03" db="EMBL/GenBank/DDBJ databases">
        <title>Updated assembly of Pseudogymnoascus destructans, the fungus causing white-nose syndrome of bats.</title>
        <authorList>
            <person name="Palmer J.M."/>
            <person name="Drees K.P."/>
            <person name="Foster J.T."/>
            <person name="Lindner D.L."/>
        </authorList>
    </citation>
    <scope>NUCLEOTIDE SEQUENCE [LARGE SCALE GENOMIC DNA]</scope>
    <source>
        <strain evidence="9">20631-21</strain>
    </source>
</reference>
<evidence type="ECO:0000256" key="3">
    <source>
        <dbReference type="ARBA" id="ARBA00022448"/>
    </source>
</evidence>
<protein>
    <recommendedName>
        <fullName evidence="10">Peptide transporter ptr2</fullName>
    </recommendedName>
</protein>
<evidence type="ECO:0000313" key="9">
    <source>
        <dbReference type="EMBL" id="OAF60068.1"/>
    </source>
</evidence>
<dbReference type="FunFam" id="1.20.1250.20:FF:000085">
    <property type="entry name" value="MFS peptide transporter Ptr2"/>
    <property type="match status" value="1"/>
</dbReference>
<proteinExistence type="inferred from homology"/>
<feature type="transmembrane region" description="Helical" evidence="8">
    <location>
        <begin position="149"/>
        <end position="170"/>
    </location>
</feature>
<dbReference type="AlphaFoldDB" id="A0A177ADA0"/>
<dbReference type="EMBL" id="KV441392">
    <property type="protein sequence ID" value="OAF60068.1"/>
    <property type="molecule type" value="Genomic_DNA"/>
</dbReference>
<evidence type="ECO:0000256" key="1">
    <source>
        <dbReference type="ARBA" id="ARBA00004141"/>
    </source>
</evidence>
<feature type="transmembrane region" description="Helical" evidence="8">
    <location>
        <begin position="233"/>
        <end position="254"/>
    </location>
</feature>
<gene>
    <name evidence="9" type="ORF">VC83_02833</name>
</gene>
<evidence type="ECO:0000256" key="5">
    <source>
        <dbReference type="ARBA" id="ARBA00022989"/>
    </source>
</evidence>
<dbReference type="OrthoDB" id="8904098at2759"/>
<keyword evidence="6 8" id="KW-0472">Membrane</keyword>
<dbReference type="GeneID" id="36285911"/>
<dbReference type="SUPFAM" id="SSF103473">
    <property type="entry name" value="MFS general substrate transporter"/>
    <property type="match status" value="1"/>
</dbReference>
<evidence type="ECO:0000256" key="8">
    <source>
        <dbReference type="SAM" id="Phobius"/>
    </source>
</evidence>
<comment type="subcellular location">
    <subcellularLocation>
        <location evidence="1 7">Membrane</location>
        <topology evidence="1 7">Multi-pass membrane protein</topology>
    </subcellularLocation>
</comment>
<dbReference type="InterPro" id="IPR000109">
    <property type="entry name" value="POT_fam"/>
</dbReference>
<dbReference type="GO" id="GO:0071916">
    <property type="term" value="F:dipeptide transmembrane transporter activity"/>
    <property type="evidence" value="ECO:0007669"/>
    <property type="project" value="UniProtKB-ARBA"/>
</dbReference>
<evidence type="ECO:0000256" key="6">
    <source>
        <dbReference type="ARBA" id="ARBA00023136"/>
    </source>
</evidence>
<keyword evidence="5 8" id="KW-1133">Transmembrane helix</keyword>
<organism evidence="9">
    <name type="scientific">Pseudogymnoascus destructans</name>
    <dbReference type="NCBI Taxonomy" id="655981"/>
    <lineage>
        <taxon>Eukaryota</taxon>
        <taxon>Fungi</taxon>
        <taxon>Dikarya</taxon>
        <taxon>Ascomycota</taxon>
        <taxon>Pezizomycotina</taxon>
        <taxon>Leotiomycetes</taxon>
        <taxon>Thelebolales</taxon>
        <taxon>Thelebolaceae</taxon>
        <taxon>Pseudogymnoascus</taxon>
    </lineage>
</organism>
<dbReference type="InterPro" id="IPR018456">
    <property type="entry name" value="PTR2_symporter_CS"/>
</dbReference>
<evidence type="ECO:0000256" key="4">
    <source>
        <dbReference type="ARBA" id="ARBA00022692"/>
    </source>
</evidence>